<evidence type="ECO:0000256" key="8">
    <source>
        <dbReference type="ARBA" id="ARBA00022840"/>
    </source>
</evidence>
<sequence length="387" mass="44347">TEFFANLRESSNESARYELEEVIGKGSYGVVCAAIDRQTGNRVAIKKVKNAFDHASDATRILREVTLLRHLKHPDIVEVLNIMLPPNPRDFNDVFIVFELMETDLHQVIKANDDLTDEHYQFFLYQLLRGLKYMHSANVFHRDLKPKNILANSDCKLKICDFGLARAMTAKAGPQMIFWTDYVATRWYRAPELCGSFFTKYTPAIDIWGVGCIFAELLRGKPLFPGKNVVKQLEIITDLLGTPTPLQIAKVRNEKARRFLQNMRIKPAVPLSEKFPGVDPKALNLLSKLLAFDPDDRPTAAQALADPYFDGLADVSREPARRPLPKDEFDWDSRKLSREEVRELLYKEILHYHPQAKREYEGNEKKSGFDYPSGVSDMAHKFNSLEQ</sequence>
<dbReference type="GO" id="GO:0106310">
    <property type="term" value="F:protein serine kinase activity"/>
    <property type="evidence" value="ECO:0007669"/>
    <property type="project" value="RHEA"/>
</dbReference>
<reference evidence="14 15" key="1">
    <citation type="journal article" date="2007" name="Proc. Natl. Acad. Sci. U.S.A.">
        <title>The tiny eukaryote Ostreococcus provides genomic insights into the paradox of plankton speciation.</title>
        <authorList>
            <person name="Palenik B."/>
            <person name="Grimwood J."/>
            <person name="Aerts A."/>
            <person name="Rouze P."/>
            <person name="Salamov A."/>
            <person name="Putnam N."/>
            <person name="Dupont C."/>
            <person name="Jorgensen R."/>
            <person name="Derelle E."/>
            <person name="Rombauts S."/>
            <person name="Zhou K."/>
            <person name="Otillar R."/>
            <person name="Merchant S.S."/>
            <person name="Podell S."/>
            <person name="Gaasterland T."/>
            <person name="Napoli C."/>
            <person name="Gendler K."/>
            <person name="Manuell A."/>
            <person name="Tai V."/>
            <person name="Vallon O."/>
            <person name="Piganeau G."/>
            <person name="Jancek S."/>
            <person name="Heijde M."/>
            <person name="Jabbari K."/>
            <person name="Bowler C."/>
            <person name="Lohr M."/>
            <person name="Robbens S."/>
            <person name="Werner G."/>
            <person name="Dubchak I."/>
            <person name="Pazour G.J."/>
            <person name="Ren Q."/>
            <person name="Paulsen I."/>
            <person name="Delwiche C."/>
            <person name="Schmutz J."/>
            <person name="Rokhsar D."/>
            <person name="Van de Peer Y."/>
            <person name="Moreau H."/>
            <person name="Grigoriev I.V."/>
        </authorList>
    </citation>
    <scope>NUCLEOTIDE SEQUENCE [LARGE SCALE GENOMIC DNA]</scope>
    <source>
        <strain evidence="14 15">CCE9901</strain>
    </source>
</reference>
<evidence type="ECO:0000256" key="2">
    <source>
        <dbReference type="ARBA" id="ARBA00012411"/>
    </source>
</evidence>
<feature type="non-terminal residue" evidence="14">
    <location>
        <position position="1"/>
    </location>
</feature>
<feature type="non-terminal residue" evidence="14">
    <location>
        <position position="387"/>
    </location>
</feature>
<dbReference type="GeneID" id="5003397"/>
<evidence type="ECO:0000256" key="11">
    <source>
        <dbReference type="PROSITE-ProRule" id="PRU10141"/>
    </source>
</evidence>
<keyword evidence="4" id="KW-0597">Phosphoprotein</keyword>
<keyword evidence="7" id="KW-0418">Kinase</keyword>
<evidence type="ECO:0000256" key="1">
    <source>
        <dbReference type="ARBA" id="ARBA00008832"/>
    </source>
</evidence>
<dbReference type="RefSeq" id="XP_001419059.1">
    <property type="nucleotide sequence ID" value="XM_001419022.1"/>
</dbReference>
<comment type="catalytic activity">
    <reaction evidence="10">
        <text>L-seryl-[protein] + ATP = O-phospho-L-seryl-[protein] + ADP + H(+)</text>
        <dbReference type="Rhea" id="RHEA:17989"/>
        <dbReference type="Rhea" id="RHEA-COMP:9863"/>
        <dbReference type="Rhea" id="RHEA-COMP:11604"/>
        <dbReference type="ChEBI" id="CHEBI:15378"/>
        <dbReference type="ChEBI" id="CHEBI:29999"/>
        <dbReference type="ChEBI" id="CHEBI:30616"/>
        <dbReference type="ChEBI" id="CHEBI:83421"/>
        <dbReference type="ChEBI" id="CHEBI:456216"/>
        <dbReference type="EC" id="2.7.11.24"/>
    </reaction>
</comment>
<dbReference type="InterPro" id="IPR050117">
    <property type="entry name" value="MAPK"/>
</dbReference>
<dbReference type="EC" id="2.7.11.24" evidence="2"/>
<keyword evidence="5" id="KW-0808">Transferase</keyword>
<dbReference type="AlphaFoldDB" id="A4S0Z1"/>
<dbReference type="PROSITE" id="PS50011">
    <property type="entry name" value="PROTEIN_KINASE_DOM"/>
    <property type="match status" value="1"/>
</dbReference>
<dbReference type="FunFam" id="3.30.200.20:FF:000046">
    <property type="entry name" value="Mitogen-activated protein kinase"/>
    <property type="match status" value="1"/>
</dbReference>
<evidence type="ECO:0000256" key="5">
    <source>
        <dbReference type="ARBA" id="ARBA00022679"/>
    </source>
</evidence>
<evidence type="ECO:0000256" key="4">
    <source>
        <dbReference type="ARBA" id="ARBA00022553"/>
    </source>
</evidence>
<evidence type="ECO:0000256" key="7">
    <source>
        <dbReference type="ARBA" id="ARBA00022777"/>
    </source>
</evidence>
<dbReference type="InterPro" id="IPR000719">
    <property type="entry name" value="Prot_kinase_dom"/>
</dbReference>
<dbReference type="PROSITE" id="PS01351">
    <property type="entry name" value="MAPK"/>
    <property type="match status" value="1"/>
</dbReference>
<dbReference type="CDD" id="cd07859">
    <property type="entry name" value="STKc_TDY_MAPK"/>
    <property type="match status" value="1"/>
</dbReference>
<dbReference type="Pfam" id="PF00069">
    <property type="entry name" value="Pkinase"/>
    <property type="match status" value="1"/>
</dbReference>
<dbReference type="eggNOG" id="KOG0660">
    <property type="taxonomic scope" value="Eukaryota"/>
</dbReference>
<evidence type="ECO:0000256" key="12">
    <source>
        <dbReference type="SAM" id="MobiDB-lite"/>
    </source>
</evidence>
<evidence type="ECO:0000256" key="6">
    <source>
        <dbReference type="ARBA" id="ARBA00022741"/>
    </source>
</evidence>
<feature type="region of interest" description="Disordered" evidence="12">
    <location>
        <begin position="356"/>
        <end position="387"/>
    </location>
</feature>
<dbReference type="Proteomes" id="UP000001568">
    <property type="component" value="Chromosome 8"/>
</dbReference>
<dbReference type="InterPro" id="IPR011009">
    <property type="entry name" value="Kinase-like_dom_sf"/>
</dbReference>
<evidence type="ECO:0000259" key="13">
    <source>
        <dbReference type="PROSITE" id="PS50011"/>
    </source>
</evidence>
<evidence type="ECO:0000313" key="14">
    <source>
        <dbReference type="EMBL" id="ABO97352.1"/>
    </source>
</evidence>
<feature type="domain" description="Protein kinase" evidence="13">
    <location>
        <begin position="17"/>
        <end position="309"/>
    </location>
</feature>
<keyword evidence="6 11" id="KW-0547">Nucleotide-binding</keyword>
<dbReference type="SMART" id="SM00220">
    <property type="entry name" value="S_TKc"/>
    <property type="match status" value="1"/>
</dbReference>
<dbReference type="InterPro" id="IPR017441">
    <property type="entry name" value="Protein_kinase_ATP_BS"/>
</dbReference>
<accession>A4S0Z1</accession>
<feature type="binding site" evidence="11">
    <location>
        <position position="47"/>
    </location>
    <ligand>
        <name>ATP</name>
        <dbReference type="ChEBI" id="CHEBI:30616"/>
    </ligand>
</feature>
<dbReference type="Gene3D" id="3.30.200.20">
    <property type="entry name" value="Phosphorylase Kinase, domain 1"/>
    <property type="match status" value="1"/>
</dbReference>
<dbReference type="KEGG" id="olu:OSTLU_1909"/>
<dbReference type="SUPFAM" id="SSF56112">
    <property type="entry name" value="Protein kinase-like (PK-like)"/>
    <property type="match status" value="1"/>
</dbReference>
<evidence type="ECO:0000256" key="10">
    <source>
        <dbReference type="ARBA" id="ARBA00048312"/>
    </source>
</evidence>
<gene>
    <name evidence="14" type="ORF">OSTLU_1909</name>
</gene>
<dbReference type="STRING" id="436017.A4S0Z1"/>
<dbReference type="EMBL" id="CP000588">
    <property type="protein sequence ID" value="ABO97352.1"/>
    <property type="molecule type" value="Genomic_DNA"/>
</dbReference>
<dbReference type="InterPro" id="IPR003527">
    <property type="entry name" value="MAP_kinase_CS"/>
</dbReference>
<dbReference type="Gramene" id="ABO97352">
    <property type="protein sequence ID" value="ABO97352"/>
    <property type="gene ID" value="OSTLU_1909"/>
</dbReference>
<keyword evidence="15" id="KW-1185">Reference proteome</keyword>
<dbReference type="GO" id="GO:0004707">
    <property type="term" value="F:MAP kinase activity"/>
    <property type="evidence" value="ECO:0007669"/>
    <property type="project" value="UniProtKB-EC"/>
</dbReference>
<dbReference type="HOGENOM" id="CLU_000288_181_1_1"/>
<name>A4S0Z1_OSTLU</name>
<feature type="compositionally biased region" description="Basic and acidic residues" evidence="12">
    <location>
        <begin position="356"/>
        <end position="368"/>
    </location>
</feature>
<dbReference type="Gene3D" id="1.10.510.10">
    <property type="entry name" value="Transferase(Phosphotransferase) domain 1"/>
    <property type="match status" value="1"/>
</dbReference>
<dbReference type="SMR" id="A4S0Z1"/>
<dbReference type="GO" id="GO:0005524">
    <property type="term" value="F:ATP binding"/>
    <property type="evidence" value="ECO:0007669"/>
    <property type="project" value="UniProtKB-UniRule"/>
</dbReference>
<dbReference type="OMA" id="HHKKGAP"/>
<evidence type="ECO:0000313" key="15">
    <source>
        <dbReference type="Proteomes" id="UP000001568"/>
    </source>
</evidence>
<evidence type="ECO:0000256" key="9">
    <source>
        <dbReference type="ARBA" id="ARBA00047592"/>
    </source>
</evidence>
<keyword evidence="8 11" id="KW-0067">ATP-binding</keyword>
<comment type="similarity">
    <text evidence="1">Belongs to the protein kinase superfamily. CMGC Ser/Thr protein kinase family. MAP kinase subfamily.</text>
</comment>
<proteinExistence type="inferred from homology"/>
<dbReference type="PANTHER" id="PTHR24055">
    <property type="entry name" value="MITOGEN-ACTIVATED PROTEIN KINASE"/>
    <property type="match status" value="1"/>
</dbReference>
<dbReference type="OrthoDB" id="2396at2759"/>
<evidence type="ECO:0000256" key="3">
    <source>
        <dbReference type="ARBA" id="ARBA00022527"/>
    </source>
</evidence>
<comment type="catalytic activity">
    <reaction evidence="9">
        <text>L-threonyl-[protein] + ATP = O-phospho-L-threonyl-[protein] + ADP + H(+)</text>
        <dbReference type="Rhea" id="RHEA:46608"/>
        <dbReference type="Rhea" id="RHEA-COMP:11060"/>
        <dbReference type="Rhea" id="RHEA-COMP:11605"/>
        <dbReference type="ChEBI" id="CHEBI:15378"/>
        <dbReference type="ChEBI" id="CHEBI:30013"/>
        <dbReference type="ChEBI" id="CHEBI:30616"/>
        <dbReference type="ChEBI" id="CHEBI:61977"/>
        <dbReference type="ChEBI" id="CHEBI:456216"/>
        <dbReference type="EC" id="2.7.11.24"/>
    </reaction>
</comment>
<organism evidence="14 15">
    <name type="scientific">Ostreococcus lucimarinus (strain CCE9901)</name>
    <dbReference type="NCBI Taxonomy" id="436017"/>
    <lineage>
        <taxon>Eukaryota</taxon>
        <taxon>Viridiplantae</taxon>
        <taxon>Chlorophyta</taxon>
        <taxon>Mamiellophyceae</taxon>
        <taxon>Mamiellales</taxon>
        <taxon>Bathycoccaceae</taxon>
        <taxon>Ostreococcus</taxon>
    </lineage>
</organism>
<dbReference type="FunFam" id="1.10.510.10:FF:000017">
    <property type="entry name" value="Mitogen-activated protein kinase"/>
    <property type="match status" value="1"/>
</dbReference>
<protein>
    <recommendedName>
        <fullName evidence="2">mitogen-activated protein kinase</fullName>
        <ecNumber evidence="2">2.7.11.24</ecNumber>
    </recommendedName>
</protein>
<dbReference type="PROSITE" id="PS00107">
    <property type="entry name" value="PROTEIN_KINASE_ATP"/>
    <property type="match status" value="1"/>
</dbReference>
<keyword evidence="3" id="KW-0723">Serine/threonine-protein kinase</keyword>